<reference evidence="1 2" key="1">
    <citation type="journal article" date="2013" name="Curr. Biol.">
        <title>The Genome of the Foraminiferan Reticulomyxa filosa.</title>
        <authorList>
            <person name="Glockner G."/>
            <person name="Hulsmann N."/>
            <person name="Schleicher M."/>
            <person name="Noegel A.A."/>
            <person name="Eichinger L."/>
            <person name="Gallinger C."/>
            <person name="Pawlowski J."/>
            <person name="Sierra R."/>
            <person name="Euteneuer U."/>
            <person name="Pillet L."/>
            <person name="Moustafa A."/>
            <person name="Platzer M."/>
            <person name="Groth M."/>
            <person name="Szafranski K."/>
            <person name="Schliwa M."/>
        </authorList>
    </citation>
    <scope>NUCLEOTIDE SEQUENCE [LARGE SCALE GENOMIC DNA]</scope>
</reference>
<dbReference type="EMBL" id="ASPP01006286">
    <property type="protein sequence ID" value="ETO29049.1"/>
    <property type="molecule type" value="Genomic_DNA"/>
</dbReference>
<protein>
    <recommendedName>
        <fullName evidence="3">Kelch motif family protein</fullName>
    </recommendedName>
</protein>
<dbReference type="Gene3D" id="2.120.10.80">
    <property type="entry name" value="Kelch-type beta propeller"/>
    <property type="match status" value="1"/>
</dbReference>
<comment type="caution">
    <text evidence="1">The sequence shown here is derived from an EMBL/GenBank/DDBJ whole genome shotgun (WGS) entry which is preliminary data.</text>
</comment>
<dbReference type="SUPFAM" id="SSF117281">
    <property type="entry name" value="Kelch motif"/>
    <property type="match status" value="1"/>
</dbReference>
<organism evidence="1 2">
    <name type="scientific">Reticulomyxa filosa</name>
    <dbReference type="NCBI Taxonomy" id="46433"/>
    <lineage>
        <taxon>Eukaryota</taxon>
        <taxon>Sar</taxon>
        <taxon>Rhizaria</taxon>
        <taxon>Retaria</taxon>
        <taxon>Foraminifera</taxon>
        <taxon>Monothalamids</taxon>
        <taxon>Reticulomyxidae</taxon>
        <taxon>Reticulomyxa</taxon>
    </lineage>
</organism>
<name>X6NTH2_RETFI</name>
<accession>X6NTH2</accession>
<proteinExistence type="predicted"/>
<sequence length="362" mass="41791">MDAESRFQTLASLYVSFSPSQCVVYKNEILICGYKRICSYPNSAKINGHYVVKLLNTNNANGITLLSFGGLQKNKHTLRMHYVSAWDEEDEAENGGTKYFNQWLPFSNLPIFIGKKFDNYAGMRALIGGSNKNLLFITYPPKQIDVFDLNKVQYINESILAIGKNSIQYHCFVAKTEHGIPMMNKKNEMILIGNEIGLSIEYDEDSNNFQFWELRVYITLRPFNSYACVCVNDSIYFFGGHTDYDGGTSISNAVYKYSIQENEWLKFEHTLPTPLFGCIAISSEDCTFVHILGGTDGMKGMATHMRTKLDMWTKKTTVERQWIIKEEEKKRIEETKFEIAGIEHDLQMEKLTVEFFYFYFLF</sequence>
<dbReference type="Proteomes" id="UP000023152">
    <property type="component" value="Unassembled WGS sequence"/>
</dbReference>
<evidence type="ECO:0000313" key="2">
    <source>
        <dbReference type="Proteomes" id="UP000023152"/>
    </source>
</evidence>
<dbReference type="AlphaFoldDB" id="X6NTH2"/>
<gene>
    <name evidence="1" type="ORF">RFI_08076</name>
</gene>
<evidence type="ECO:0000313" key="1">
    <source>
        <dbReference type="EMBL" id="ETO29049.1"/>
    </source>
</evidence>
<dbReference type="InterPro" id="IPR015915">
    <property type="entry name" value="Kelch-typ_b-propeller"/>
</dbReference>
<dbReference type="InterPro" id="IPR006652">
    <property type="entry name" value="Kelch_1"/>
</dbReference>
<keyword evidence="2" id="KW-1185">Reference proteome</keyword>
<evidence type="ECO:0008006" key="3">
    <source>
        <dbReference type="Google" id="ProtNLM"/>
    </source>
</evidence>
<dbReference type="Pfam" id="PF01344">
    <property type="entry name" value="Kelch_1"/>
    <property type="match status" value="1"/>
</dbReference>